<name>A0A6J5NSK0_9CAUD</name>
<evidence type="ECO:0008006" key="3">
    <source>
        <dbReference type="Google" id="ProtNLM"/>
    </source>
</evidence>
<evidence type="ECO:0000256" key="1">
    <source>
        <dbReference type="SAM" id="MobiDB-lite"/>
    </source>
</evidence>
<evidence type="ECO:0000313" key="2">
    <source>
        <dbReference type="EMBL" id="CAB4162349.1"/>
    </source>
</evidence>
<organism evidence="2">
    <name type="scientific">uncultured Caudovirales phage</name>
    <dbReference type="NCBI Taxonomy" id="2100421"/>
    <lineage>
        <taxon>Viruses</taxon>
        <taxon>Duplodnaviria</taxon>
        <taxon>Heunggongvirae</taxon>
        <taxon>Uroviricota</taxon>
        <taxon>Caudoviricetes</taxon>
        <taxon>Peduoviridae</taxon>
        <taxon>Maltschvirus</taxon>
        <taxon>Maltschvirus maltsch</taxon>
    </lineage>
</organism>
<protein>
    <recommendedName>
        <fullName evidence="3">ParB/Sulfiredoxin</fullName>
    </recommendedName>
</protein>
<gene>
    <name evidence="2" type="ORF">UFOVP783_36</name>
</gene>
<reference evidence="2" key="1">
    <citation type="submission" date="2020-04" db="EMBL/GenBank/DDBJ databases">
        <authorList>
            <person name="Chiriac C."/>
            <person name="Salcher M."/>
            <person name="Ghai R."/>
            <person name="Kavagutti S V."/>
        </authorList>
    </citation>
    <scope>NUCLEOTIDE SEQUENCE</scope>
</reference>
<sequence>MPPKRPRNTSVLPETASALPPNGRNPRLPWKDRAQSEAFAKSLAEFGDLSGVVFNLTTGHLVGGHKRVEAFKAGGDPTITRTHQLESPDASGTVAYGFAELVSGVRFSYREVRWPKEKEAAALLAANKWGAEWDAQALPEMLSSLADAGLDMAITGFNELELASLLEPASNNDSATTAPPTPKPKEARVSSGFEVIAECASEEQQKEIYDLLKKKGVPCRLVTF</sequence>
<dbReference type="EMBL" id="LR796738">
    <property type="protein sequence ID" value="CAB4162349.1"/>
    <property type="molecule type" value="Genomic_DNA"/>
</dbReference>
<feature type="region of interest" description="Disordered" evidence="1">
    <location>
        <begin position="1"/>
        <end position="30"/>
    </location>
</feature>
<accession>A0A6J5NSK0</accession>
<proteinExistence type="predicted"/>